<evidence type="ECO:0000313" key="4">
    <source>
        <dbReference type="Proteomes" id="UP001056201"/>
    </source>
</evidence>
<evidence type="ECO:0000256" key="1">
    <source>
        <dbReference type="ARBA" id="ARBA00008791"/>
    </source>
</evidence>
<dbReference type="SUPFAM" id="SSF52402">
    <property type="entry name" value="Adenine nucleotide alpha hydrolases-like"/>
    <property type="match status" value="2"/>
</dbReference>
<dbReference type="InterPro" id="IPR006015">
    <property type="entry name" value="Universal_stress_UspA"/>
</dbReference>
<dbReference type="Pfam" id="PF00582">
    <property type="entry name" value="Usp"/>
    <property type="match status" value="2"/>
</dbReference>
<proteinExistence type="inferred from homology"/>
<dbReference type="Proteomes" id="UP001056201">
    <property type="component" value="Chromosome 2"/>
</dbReference>
<dbReference type="InterPro" id="IPR006016">
    <property type="entry name" value="UspA"/>
</dbReference>
<keyword evidence="4" id="KW-1185">Reference proteome</keyword>
<dbReference type="RefSeq" id="WP_250199217.1">
    <property type="nucleotide sequence ID" value="NZ_CP097636.1"/>
</dbReference>
<dbReference type="PANTHER" id="PTHR46268:SF6">
    <property type="entry name" value="UNIVERSAL STRESS PROTEIN UP12"/>
    <property type="match status" value="1"/>
</dbReference>
<dbReference type="EMBL" id="CP097636">
    <property type="protein sequence ID" value="URI11019.1"/>
    <property type="molecule type" value="Genomic_DNA"/>
</dbReference>
<dbReference type="CDD" id="cd00293">
    <property type="entry name" value="USP-like"/>
    <property type="match status" value="2"/>
</dbReference>
<comment type="similarity">
    <text evidence="1">Belongs to the universal stress protein A family.</text>
</comment>
<feature type="domain" description="UspA" evidence="2">
    <location>
        <begin position="154"/>
        <end position="292"/>
    </location>
</feature>
<dbReference type="PANTHER" id="PTHR46268">
    <property type="entry name" value="STRESS RESPONSE PROTEIN NHAX"/>
    <property type="match status" value="1"/>
</dbReference>
<evidence type="ECO:0000313" key="3">
    <source>
        <dbReference type="EMBL" id="URI11019.1"/>
    </source>
</evidence>
<gene>
    <name evidence="3" type="ORF">MW290_18795</name>
</gene>
<evidence type="ECO:0000259" key="2">
    <source>
        <dbReference type="Pfam" id="PF00582"/>
    </source>
</evidence>
<sequence length="294" mass="31445">MNPTLARPRSLLVATDLSSRCDRAIDRAVLLAREWGARLVVVTVLEKAQLGELQAQGPLALSAEEALQLQDQARRRLQAELGDAAVPFDLEVAHGAVGPALLRVAAERGCDLIVTGSARAHGLGRLVLGSTVDLLVRRSPVPVLVVRQRGRRPYPRLVVASDWSAPARRALEVAAASWPEAPITVFHAYGAAYPARAGVDLALARDAGGEQATRTAVDFIAASTLPEAVRRRLQLWLASGDPGLLLQAHGWRHPYELVVLGTAGRNGLAAMLLGSVAERLLDMVENDVLLVRPV</sequence>
<dbReference type="PRINTS" id="PR01438">
    <property type="entry name" value="UNVRSLSTRESS"/>
</dbReference>
<reference evidence="3" key="1">
    <citation type="submission" date="2022-05" db="EMBL/GenBank/DDBJ databases">
        <title>An RpoN-dependent PEP-CTERM gene is involved in floc formation of an Aquincola tertiaricarbonis strain.</title>
        <authorList>
            <person name="Qiu D."/>
            <person name="Xia M."/>
        </authorList>
    </citation>
    <scope>NUCLEOTIDE SEQUENCE</scope>
    <source>
        <strain evidence="3">RN12</strain>
    </source>
</reference>
<protein>
    <submittedName>
        <fullName evidence="3">Universal stress protein</fullName>
    </submittedName>
</protein>
<organism evidence="3 4">
    <name type="scientific">Aquincola tertiaricarbonis</name>
    <dbReference type="NCBI Taxonomy" id="391953"/>
    <lineage>
        <taxon>Bacteria</taxon>
        <taxon>Pseudomonadati</taxon>
        <taxon>Pseudomonadota</taxon>
        <taxon>Betaproteobacteria</taxon>
        <taxon>Burkholderiales</taxon>
        <taxon>Sphaerotilaceae</taxon>
        <taxon>Aquincola</taxon>
    </lineage>
</organism>
<accession>A0ABY4SEW9</accession>
<feature type="domain" description="UspA" evidence="2">
    <location>
        <begin position="10"/>
        <end position="147"/>
    </location>
</feature>
<dbReference type="InterPro" id="IPR014729">
    <property type="entry name" value="Rossmann-like_a/b/a_fold"/>
</dbReference>
<name>A0ABY4SEW9_AQUTE</name>
<dbReference type="Gene3D" id="3.40.50.620">
    <property type="entry name" value="HUPs"/>
    <property type="match status" value="2"/>
</dbReference>